<dbReference type="AlphaFoldDB" id="A0A8X6V208"/>
<accession>A0A8X6V208</accession>
<feature type="region of interest" description="Disordered" evidence="1">
    <location>
        <begin position="49"/>
        <end position="79"/>
    </location>
</feature>
<evidence type="ECO:0000313" key="2">
    <source>
        <dbReference type="EMBL" id="GFX90269.1"/>
    </source>
</evidence>
<evidence type="ECO:0000256" key="1">
    <source>
        <dbReference type="SAM" id="MobiDB-lite"/>
    </source>
</evidence>
<comment type="caution">
    <text evidence="2">The sequence shown here is derived from an EMBL/GenBank/DDBJ whole genome shotgun (WGS) entry which is preliminary data.</text>
</comment>
<dbReference type="Proteomes" id="UP000887159">
    <property type="component" value="Unassembled WGS sequence"/>
</dbReference>
<evidence type="ECO:0000313" key="3">
    <source>
        <dbReference type="Proteomes" id="UP000887159"/>
    </source>
</evidence>
<reference evidence="2" key="1">
    <citation type="submission" date="2020-08" db="EMBL/GenBank/DDBJ databases">
        <title>Multicomponent nature underlies the extraordinary mechanical properties of spider dragline silk.</title>
        <authorList>
            <person name="Kono N."/>
            <person name="Nakamura H."/>
            <person name="Mori M."/>
            <person name="Yoshida Y."/>
            <person name="Ohtoshi R."/>
            <person name="Malay A.D."/>
            <person name="Moran D.A.P."/>
            <person name="Tomita M."/>
            <person name="Numata K."/>
            <person name="Arakawa K."/>
        </authorList>
    </citation>
    <scope>NUCLEOTIDE SEQUENCE</scope>
</reference>
<name>A0A8X6V208_TRICX</name>
<keyword evidence="3" id="KW-1185">Reference proteome</keyword>
<dbReference type="EMBL" id="BMAU01021094">
    <property type="protein sequence ID" value="GFX90269.1"/>
    <property type="molecule type" value="Genomic_DNA"/>
</dbReference>
<sequence>MELDYTCPRLSEQEKKDHYACARKESWKCVFLDRQIMVTAQTQMRMEMAPLLKEDPGTDSQIRSKDTGEIKGCPEHSKL</sequence>
<feature type="compositionally biased region" description="Basic and acidic residues" evidence="1">
    <location>
        <begin position="52"/>
        <end position="79"/>
    </location>
</feature>
<gene>
    <name evidence="2" type="ORF">TNCV_3848441</name>
</gene>
<proteinExistence type="predicted"/>
<organism evidence="2 3">
    <name type="scientific">Trichonephila clavipes</name>
    <name type="common">Golden silk orbweaver</name>
    <name type="synonym">Nephila clavipes</name>
    <dbReference type="NCBI Taxonomy" id="2585209"/>
    <lineage>
        <taxon>Eukaryota</taxon>
        <taxon>Metazoa</taxon>
        <taxon>Ecdysozoa</taxon>
        <taxon>Arthropoda</taxon>
        <taxon>Chelicerata</taxon>
        <taxon>Arachnida</taxon>
        <taxon>Araneae</taxon>
        <taxon>Araneomorphae</taxon>
        <taxon>Entelegynae</taxon>
        <taxon>Araneoidea</taxon>
        <taxon>Nephilidae</taxon>
        <taxon>Trichonephila</taxon>
    </lineage>
</organism>
<protein>
    <submittedName>
        <fullName evidence="2">Uncharacterized protein</fullName>
    </submittedName>
</protein>